<dbReference type="EMBL" id="CP118166">
    <property type="protein sequence ID" value="WDI32376.1"/>
    <property type="molecule type" value="Genomic_DNA"/>
</dbReference>
<dbReference type="Proteomes" id="UP001214043">
    <property type="component" value="Chromosome"/>
</dbReference>
<evidence type="ECO:0000313" key="2">
    <source>
        <dbReference type="EMBL" id="WDI32376.1"/>
    </source>
</evidence>
<dbReference type="InterPro" id="IPR045517">
    <property type="entry name" value="Glyoxalase_8"/>
</dbReference>
<dbReference type="RefSeq" id="WP_274494297.1">
    <property type="nucleotide sequence ID" value="NZ_CP118166.1"/>
</dbReference>
<protein>
    <submittedName>
        <fullName evidence="2">Glyoxalase superfamily protein</fullName>
    </submittedName>
</protein>
<sequence length="149" mass="16619">MTAPNTPFPSIDILKQQAKRLRKGLDEDGDFLTHSESLELIAKQYGFRDWNTLFAAAGNRPAERWFQLGDRVKGRYLGQSFHGEIVAARTMTGEFLQVSVKFDDPVDVVKFDSFSAYRSRITAVINKAGITSAKTSDGEAQLVMQPDDS</sequence>
<evidence type="ECO:0000313" key="3">
    <source>
        <dbReference type="Proteomes" id="UP001214043"/>
    </source>
</evidence>
<accession>A0AAE9ZJQ9</accession>
<dbReference type="Pfam" id="PF20066">
    <property type="entry name" value="Glyoxalase_8"/>
    <property type="match status" value="1"/>
</dbReference>
<feature type="domain" description="Glyoxalase-related protein" evidence="1">
    <location>
        <begin position="5"/>
        <end position="145"/>
    </location>
</feature>
<dbReference type="KEGG" id="hfl:PUV54_04110"/>
<keyword evidence="3" id="KW-1185">Reference proteome</keyword>
<reference evidence="2" key="1">
    <citation type="submission" date="2023-02" db="EMBL/GenBank/DDBJ databases">
        <title>Genome sequence of Hyphococcus flavus.</title>
        <authorList>
            <person name="Rong J.-C."/>
            <person name="Zhao Q."/>
            <person name="Yi M."/>
            <person name="Wu J.-Y."/>
        </authorList>
    </citation>
    <scope>NUCLEOTIDE SEQUENCE</scope>
    <source>
        <strain evidence="2">MCCC 1K03223</strain>
    </source>
</reference>
<dbReference type="AlphaFoldDB" id="A0AAE9ZJQ9"/>
<proteinExistence type="predicted"/>
<evidence type="ECO:0000259" key="1">
    <source>
        <dbReference type="Pfam" id="PF20066"/>
    </source>
</evidence>
<gene>
    <name evidence="2" type="ORF">PUV54_04110</name>
</gene>
<name>A0AAE9ZJQ9_9PROT</name>
<organism evidence="2 3">
    <name type="scientific">Hyphococcus flavus</name>
    <dbReference type="NCBI Taxonomy" id="1866326"/>
    <lineage>
        <taxon>Bacteria</taxon>
        <taxon>Pseudomonadati</taxon>
        <taxon>Pseudomonadota</taxon>
        <taxon>Alphaproteobacteria</taxon>
        <taxon>Parvularculales</taxon>
        <taxon>Parvularculaceae</taxon>
        <taxon>Hyphococcus</taxon>
    </lineage>
</organism>